<dbReference type="PANTHER" id="PTHR30349">
    <property type="entry name" value="PHAGE INTEGRASE-RELATED"/>
    <property type="match status" value="1"/>
</dbReference>
<comment type="similarity">
    <text evidence="1">Belongs to the 'phage' integrase family.</text>
</comment>
<comment type="caution">
    <text evidence="6">The sequence shown here is derived from an EMBL/GenBank/DDBJ whole genome shotgun (WGS) entry which is preliminary data.</text>
</comment>
<dbReference type="Proteomes" id="UP000305674">
    <property type="component" value="Unassembled WGS sequence"/>
</dbReference>
<accession>A0A4U1BI83</accession>
<dbReference type="OrthoDB" id="6819422at2"/>
<dbReference type="SUPFAM" id="SSF56349">
    <property type="entry name" value="DNA breaking-rejoining enzymes"/>
    <property type="match status" value="1"/>
</dbReference>
<dbReference type="PROSITE" id="PS51898">
    <property type="entry name" value="TYR_RECOMBINASE"/>
    <property type="match status" value="1"/>
</dbReference>
<keyword evidence="3" id="KW-0238">DNA-binding</keyword>
<feature type="domain" description="Tyr recombinase" evidence="5">
    <location>
        <begin position="186"/>
        <end position="424"/>
    </location>
</feature>
<dbReference type="EMBL" id="SWCI01000001">
    <property type="protein sequence ID" value="TKB51186.1"/>
    <property type="molecule type" value="Genomic_DNA"/>
</dbReference>
<dbReference type="Pfam" id="PF00589">
    <property type="entry name" value="Phage_integrase"/>
    <property type="match status" value="1"/>
</dbReference>
<protein>
    <submittedName>
        <fullName evidence="6">Site-specific integrase</fullName>
    </submittedName>
</protein>
<gene>
    <name evidence="6" type="ORF">FCL40_01115</name>
</gene>
<evidence type="ECO:0000259" key="5">
    <source>
        <dbReference type="PROSITE" id="PS51898"/>
    </source>
</evidence>
<sequence length="440" mass="50965">MNKITHVVFSDGERYPMLVDECGMPDFWMTLFVTANLRTVLTASAIENTMRDILHLRLWEEVEGRDLVAEFTSGKLLTSEDIHSIRDHCLLSARSVKKFMKNKTAKNVVNMARSYPEAKRMFETVSKPHYFNRLSHITAYLDFIARTVLVSRADYAEMHSKVDDMHQLLKAQRKKAPKSKGRITAPELKAPPPETFERFMSVIAEDHCDNPFKNAMNRKRNMLMFQVMYETGFRAGEVLALQIGDIDFHAGTLTVERRHDVPYDPRSRQPVQKTLGRTVAVKTSLIEGLRDYIFNVRAHIPGANQHPFLFVTHKKGEHQGKPISDSSFRNRILKPATERFPELFGEINRHGFRHNFNYRLSKRIDAHNAWVRANPELAERENKKLISEKHEIQIRMHLNGWSSEGTAQTYNLRHIKETADKLMREDQEGQAKWLKKGSVT</sequence>
<evidence type="ECO:0000313" key="7">
    <source>
        <dbReference type="Proteomes" id="UP000305674"/>
    </source>
</evidence>
<dbReference type="GO" id="GO:0003677">
    <property type="term" value="F:DNA binding"/>
    <property type="evidence" value="ECO:0007669"/>
    <property type="project" value="UniProtKB-KW"/>
</dbReference>
<dbReference type="InterPro" id="IPR013762">
    <property type="entry name" value="Integrase-like_cat_sf"/>
</dbReference>
<evidence type="ECO:0000256" key="1">
    <source>
        <dbReference type="ARBA" id="ARBA00008857"/>
    </source>
</evidence>
<dbReference type="Gene3D" id="1.10.443.10">
    <property type="entry name" value="Intergrase catalytic core"/>
    <property type="match status" value="1"/>
</dbReference>
<dbReference type="AlphaFoldDB" id="A0A4U1BI83"/>
<evidence type="ECO:0000256" key="2">
    <source>
        <dbReference type="ARBA" id="ARBA00022908"/>
    </source>
</evidence>
<dbReference type="InterPro" id="IPR011010">
    <property type="entry name" value="DNA_brk_join_enz"/>
</dbReference>
<dbReference type="GO" id="GO:0015074">
    <property type="term" value="P:DNA integration"/>
    <property type="evidence" value="ECO:0007669"/>
    <property type="project" value="UniProtKB-KW"/>
</dbReference>
<evidence type="ECO:0000313" key="6">
    <source>
        <dbReference type="EMBL" id="TKB51186.1"/>
    </source>
</evidence>
<dbReference type="RefSeq" id="WP_136850505.1">
    <property type="nucleotide sequence ID" value="NZ_SWCI01000001.1"/>
</dbReference>
<dbReference type="InterPro" id="IPR002104">
    <property type="entry name" value="Integrase_catalytic"/>
</dbReference>
<reference evidence="6 7" key="1">
    <citation type="submission" date="2019-04" db="EMBL/GenBank/DDBJ databases">
        <authorList>
            <person name="Hwang J.C."/>
        </authorList>
    </citation>
    <scope>NUCLEOTIDE SEQUENCE [LARGE SCALE GENOMIC DNA]</scope>
    <source>
        <strain evidence="6 7">IMCC35001</strain>
    </source>
</reference>
<dbReference type="CDD" id="cd00397">
    <property type="entry name" value="DNA_BRE_C"/>
    <property type="match status" value="1"/>
</dbReference>
<keyword evidence="4" id="KW-0233">DNA recombination</keyword>
<evidence type="ECO:0000256" key="3">
    <source>
        <dbReference type="ARBA" id="ARBA00023125"/>
    </source>
</evidence>
<dbReference type="PANTHER" id="PTHR30349:SF41">
    <property type="entry name" value="INTEGRASE_RECOMBINASE PROTEIN MJ0367-RELATED"/>
    <property type="match status" value="1"/>
</dbReference>
<name>A0A4U1BI83_9GAMM</name>
<evidence type="ECO:0000256" key="4">
    <source>
        <dbReference type="ARBA" id="ARBA00023172"/>
    </source>
</evidence>
<dbReference type="InterPro" id="IPR050090">
    <property type="entry name" value="Tyrosine_recombinase_XerCD"/>
</dbReference>
<proteinExistence type="inferred from homology"/>
<keyword evidence="2" id="KW-0229">DNA integration</keyword>
<organism evidence="6 7">
    <name type="scientific">Ferrimonas sediminicola</name>
    <dbReference type="NCBI Taxonomy" id="2569538"/>
    <lineage>
        <taxon>Bacteria</taxon>
        <taxon>Pseudomonadati</taxon>
        <taxon>Pseudomonadota</taxon>
        <taxon>Gammaproteobacteria</taxon>
        <taxon>Alteromonadales</taxon>
        <taxon>Ferrimonadaceae</taxon>
        <taxon>Ferrimonas</taxon>
    </lineage>
</organism>
<keyword evidence="7" id="KW-1185">Reference proteome</keyword>
<dbReference type="GO" id="GO:0006310">
    <property type="term" value="P:DNA recombination"/>
    <property type="evidence" value="ECO:0007669"/>
    <property type="project" value="UniProtKB-KW"/>
</dbReference>